<protein>
    <submittedName>
        <fullName evidence="1">Uncharacterized protein</fullName>
    </submittedName>
</protein>
<reference evidence="1" key="2">
    <citation type="journal article" date="2015" name="Fish Shellfish Immunol.">
        <title>Early steps in the European eel (Anguilla anguilla)-Vibrio vulnificus interaction in the gills: Role of the RtxA13 toxin.</title>
        <authorList>
            <person name="Callol A."/>
            <person name="Pajuelo D."/>
            <person name="Ebbesson L."/>
            <person name="Teles M."/>
            <person name="MacKenzie S."/>
            <person name="Amaro C."/>
        </authorList>
    </citation>
    <scope>NUCLEOTIDE SEQUENCE</scope>
</reference>
<proteinExistence type="predicted"/>
<dbReference type="EMBL" id="GBXM01082618">
    <property type="protein sequence ID" value="JAH25959.1"/>
    <property type="molecule type" value="Transcribed_RNA"/>
</dbReference>
<dbReference type="AlphaFoldDB" id="A0A0E9RA45"/>
<reference evidence="1" key="1">
    <citation type="submission" date="2014-11" db="EMBL/GenBank/DDBJ databases">
        <authorList>
            <person name="Amaro Gonzalez C."/>
        </authorList>
    </citation>
    <scope>NUCLEOTIDE SEQUENCE</scope>
</reference>
<sequence>MKTSEAILFPVHDSLNSLCDIVNLSSPRPKGSVFAHTLKYVFNGFHWRLEEKRRLYVVCSDPVC</sequence>
<organism evidence="1">
    <name type="scientific">Anguilla anguilla</name>
    <name type="common">European freshwater eel</name>
    <name type="synonym">Muraena anguilla</name>
    <dbReference type="NCBI Taxonomy" id="7936"/>
    <lineage>
        <taxon>Eukaryota</taxon>
        <taxon>Metazoa</taxon>
        <taxon>Chordata</taxon>
        <taxon>Craniata</taxon>
        <taxon>Vertebrata</taxon>
        <taxon>Euteleostomi</taxon>
        <taxon>Actinopterygii</taxon>
        <taxon>Neopterygii</taxon>
        <taxon>Teleostei</taxon>
        <taxon>Anguilliformes</taxon>
        <taxon>Anguillidae</taxon>
        <taxon>Anguilla</taxon>
    </lineage>
</organism>
<accession>A0A0E9RA45</accession>
<evidence type="ECO:0000313" key="1">
    <source>
        <dbReference type="EMBL" id="JAH25959.1"/>
    </source>
</evidence>
<name>A0A0E9RA45_ANGAN</name>